<dbReference type="SUPFAM" id="SSF50022">
    <property type="entry name" value="ISP domain"/>
    <property type="match status" value="1"/>
</dbReference>
<sequence>MPFTKVCSLDDLWEGEMEMFEVDGHEVLIIHGDGGYVSAVQGICPHQEIPLEEGTLQGKTLTCRAHLWQFDVEAGEGINPTGCKLAIYPTEVRDDHIYVNVDGVTPYFTAA</sequence>
<comment type="cofactor">
    <cofactor evidence="5">
        <name>[2Fe-2S] cluster</name>
        <dbReference type="ChEBI" id="CHEBI:190135"/>
    </cofactor>
</comment>
<dbReference type="GO" id="GO:0046872">
    <property type="term" value="F:metal ion binding"/>
    <property type="evidence" value="ECO:0007669"/>
    <property type="project" value="UniProtKB-KW"/>
</dbReference>
<dbReference type="CDD" id="cd03474">
    <property type="entry name" value="Rieske_T4moC"/>
    <property type="match status" value="1"/>
</dbReference>
<evidence type="ECO:0000256" key="3">
    <source>
        <dbReference type="ARBA" id="ARBA00023004"/>
    </source>
</evidence>
<keyword evidence="4" id="KW-0411">Iron-sulfur</keyword>
<evidence type="ECO:0000313" key="9">
    <source>
        <dbReference type="Proteomes" id="UP000319148"/>
    </source>
</evidence>
<dbReference type="RefSeq" id="WP_139940193.1">
    <property type="nucleotide sequence ID" value="NZ_JBHSYP010000008.1"/>
</dbReference>
<comment type="similarity">
    <text evidence="6">Belongs to the bacterial ring-hydroxylating dioxygenase ferredoxin component family.</text>
</comment>
<evidence type="ECO:0000256" key="6">
    <source>
        <dbReference type="ARBA" id="ARBA00038001"/>
    </source>
</evidence>
<protein>
    <submittedName>
        <fullName evidence="8">Rieske 2Fe-2S domain-containing protein</fullName>
    </submittedName>
</protein>
<evidence type="ECO:0000256" key="4">
    <source>
        <dbReference type="ARBA" id="ARBA00023014"/>
    </source>
</evidence>
<dbReference type="Pfam" id="PF00355">
    <property type="entry name" value="Rieske"/>
    <property type="match status" value="1"/>
</dbReference>
<dbReference type="InterPro" id="IPR036922">
    <property type="entry name" value="Rieske_2Fe-2S_sf"/>
</dbReference>
<dbReference type="PANTHER" id="PTHR21496:SF0">
    <property type="entry name" value="RIESKE DOMAIN-CONTAINING PROTEIN"/>
    <property type="match status" value="1"/>
</dbReference>
<keyword evidence="2" id="KW-0479">Metal-binding</keyword>
<evidence type="ECO:0000313" key="8">
    <source>
        <dbReference type="EMBL" id="TPD60630.1"/>
    </source>
</evidence>
<dbReference type="EMBL" id="VFIY01000006">
    <property type="protein sequence ID" value="TPD60630.1"/>
    <property type="molecule type" value="Genomic_DNA"/>
</dbReference>
<evidence type="ECO:0000256" key="1">
    <source>
        <dbReference type="ARBA" id="ARBA00022714"/>
    </source>
</evidence>
<keyword evidence="3" id="KW-0408">Iron</keyword>
<proteinExistence type="inferred from homology"/>
<organism evidence="8 9">
    <name type="scientific">Emcibacter nanhaiensis</name>
    <dbReference type="NCBI Taxonomy" id="1505037"/>
    <lineage>
        <taxon>Bacteria</taxon>
        <taxon>Pseudomonadati</taxon>
        <taxon>Pseudomonadota</taxon>
        <taxon>Alphaproteobacteria</taxon>
        <taxon>Emcibacterales</taxon>
        <taxon>Emcibacteraceae</taxon>
        <taxon>Emcibacter</taxon>
    </lineage>
</organism>
<reference evidence="9" key="1">
    <citation type="submission" date="2019-06" db="EMBL/GenBank/DDBJ databases">
        <title>The complete genome of Emcibacter congregatus ZYLT.</title>
        <authorList>
            <person name="Zhao Z."/>
        </authorList>
    </citation>
    <scope>NUCLEOTIDE SEQUENCE [LARGE SCALE GENOMIC DNA]</scope>
    <source>
        <strain evidence="9">MCCC 1A06723</strain>
    </source>
</reference>
<keyword evidence="9" id="KW-1185">Reference proteome</keyword>
<accession>A0A501PJD8</accession>
<dbReference type="Proteomes" id="UP000319148">
    <property type="component" value="Unassembled WGS sequence"/>
</dbReference>
<dbReference type="PROSITE" id="PS51296">
    <property type="entry name" value="RIESKE"/>
    <property type="match status" value="1"/>
</dbReference>
<dbReference type="PANTHER" id="PTHR21496">
    <property type="entry name" value="FERREDOXIN-RELATED"/>
    <property type="match status" value="1"/>
</dbReference>
<dbReference type="GO" id="GO:0051537">
    <property type="term" value="F:2 iron, 2 sulfur cluster binding"/>
    <property type="evidence" value="ECO:0007669"/>
    <property type="project" value="UniProtKB-KW"/>
</dbReference>
<dbReference type="InterPro" id="IPR017941">
    <property type="entry name" value="Rieske_2Fe-2S"/>
</dbReference>
<evidence type="ECO:0000256" key="5">
    <source>
        <dbReference type="ARBA" id="ARBA00034078"/>
    </source>
</evidence>
<name>A0A501PJD8_9PROT</name>
<dbReference type="AlphaFoldDB" id="A0A501PJD8"/>
<evidence type="ECO:0000256" key="2">
    <source>
        <dbReference type="ARBA" id="ARBA00022723"/>
    </source>
</evidence>
<evidence type="ECO:0000259" key="7">
    <source>
        <dbReference type="PROSITE" id="PS51296"/>
    </source>
</evidence>
<comment type="caution">
    <text evidence="8">The sequence shown here is derived from an EMBL/GenBank/DDBJ whole genome shotgun (WGS) entry which is preliminary data.</text>
</comment>
<feature type="domain" description="Rieske" evidence="7">
    <location>
        <begin position="4"/>
        <end position="99"/>
    </location>
</feature>
<dbReference type="Gene3D" id="2.102.10.10">
    <property type="entry name" value="Rieske [2Fe-2S] iron-sulphur domain"/>
    <property type="match status" value="1"/>
</dbReference>
<dbReference type="OrthoDB" id="9800776at2"/>
<keyword evidence="1" id="KW-0001">2Fe-2S</keyword>
<gene>
    <name evidence="8" type="ORF">FIV46_07845</name>
</gene>